<comment type="caution">
    <text evidence="1">The sequence shown here is derived from an EMBL/GenBank/DDBJ whole genome shotgun (WGS) entry which is preliminary data.</text>
</comment>
<evidence type="ECO:0000313" key="2">
    <source>
        <dbReference type="Proteomes" id="UP001499854"/>
    </source>
</evidence>
<reference evidence="1 2" key="1">
    <citation type="journal article" date="2019" name="Int. J. Syst. Evol. Microbiol.">
        <title>The Global Catalogue of Microorganisms (GCM) 10K type strain sequencing project: providing services to taxonomists for standard genome sequencing and annotation.</title>
        <authorList>
            <consortium name="The Broad Institute Genomics Platform"/>
            <consortium name="The Broad Institute Genome Sequencing Center for Infectious Disease"/>
            <person name="Wu L."/>
            <person name="Ma J."/>
        </authorList>
    </citation>
    <scope>NUCLEOTIDE SEQUENCE [LARGE SCALE GENOMIC DNA]</scope>
    <source>
        <strain evidence="1 2">JCM 16013</strain>
    </source>
</reference>
<sequence length="150" mass="15968">MFSGPALAATLRTAHYRLKRCASDLDAAAQPYQIAERSALGPTWHYGQDTEPVRYTDGQCLTLADGRMVILELQIVFEPDCVTVNGRLHVEADEDTPSSGGPAGVLVDAGPRWARTDEQTTDAIGQTLAELTGRSALLAELGVPARAGFG</sequence>
<evidence type="ECO:0000313" key="1">
    <source>
        <dbReference type="EMBL" id="GAA1993881.1"/>
    </source>
</evidence>
<dbReference type="Proteomes" id="UP001499854">
    <property type="component" value="Unassembled WGS sequence"/>
</dbReference>
<proteinExistence type="predicted"/>
<protein>
    <submittedName>
        <fullName evidence="1">Uncharacterized protein</fullName>
    </submittedName>
</protein>
<organism evidence="1 2">
    <name type="scientific">Catenulispora subtropica</name>
    <dbReference type="NCBI Taxonomy" id="450798"/>
    <lineage>
        <taxon>Bacteria</taxon>
        <taxon>Bacillati</taxon>
        <taxon>Actinomycetota</taxon>
        <taxon>Actinomycetes</taxon>
        <taxon>Catenulisporales</taxon>
        <taxon>Catenulisporaceae</taxon>
        <taxon>Catenulispora</taxon>
    </lineage>
</organism>
<dbReference type="EMBL" id="BAAAQM010000051">
    <property type="protein sequence ID" value="GAA1993881.1"/>
    <property type="molecule type" value="Genomic_DNA"/>
</dbReference>
<name>A0ABN2SYK8_9ACTN</name>
<gene>
    <name evidence="1" type="ORF">GCM10009838_67540</name>
</gene>
<keyword evidence="2" id="KW-1185">Reference proteome</keyword>
<dbReference type="RefSeq" id="WP_344661234.1">
    <property type="nucleotide sequence ID" value="NZ_BAAAQM010000051.1"/>
</dbReference>
<accession>A0ABN2SYK8</accession>